<evidence type="ECO:0000256" key="1">
    <source>
        <dbReference type="ARBA" id="ARBA00022729"/>
    </source>
</evidence>
<dbReference type="PANTHER" id="PTHR31080">
    <property type="entry name" value="PECTINESTERASE INHIBITOR-LIKE"/>
    <property type="match status" value="1"/>
</dbReference>
<dbReference type="Proteomes" id="UP001152523">
    <property type="component" value="Unassembled WGS sequence"/>
</dbReference>
<dbReference type="GO" id="GO:0004857">
    <property type="term" value="F:enzyme inhibitor activity"/>
    <property type="evidence" value="ECO:0007669"/>
    <property type="project" value="InterPro"/>
</dbReference>
<dbReference type="InterPro" id="IPR035513">
    <property type="entry name" value="Invertase/methylesterase_inhib"/>
</dbReference>
<dbReference type="SMART" id="SM00856">
    <property type="entry name" value="PMEI"/>
    <property type="match status" value="1"/>
</dbReference>
<proteinExistence type="predicted"/>
<organism evidence="4 6">
    <name type="scientific">Cuscuta epithymum</name>
    <dbReference type="NCBI Taxonomy" id="186058"/>
    <lineage>
        <taxon>Eukaryota</taxon>
        <taxon>Viridiplantae</taxon>
        <taxon>Streptophyta</taxon>
        <taxon>Embryophyta</taxon>
        <taxon>Tracheophyta</taxon>
        <taxon>Spermatophyta</taxon>
        <taxon>Magnoliopsida</taxon>
        <taxon>eudicotyledons</taxon>
        <taxon>Gunneridae</taxon>
        <taxon>Pentapetalae</taxon>
        <taxon>asterids</taxon>
        <taxon>lamiids</taxon>
        <taxon>Solanales</taxon>
        <taxon>Convolvulaceae</taxon>
        <taxon>Cuscuteae</taxon>
        <taxon>Cuscuta</taxon>
        <taxon>Cuscuta subgen. Cuscuta</taxon>
    </lineage>
</organism>
<name>A0AAV0E9Q7_9ASTE</name>
<evidence type="ECO:0000259" key="3">
    <source>
        <dbReference type="SMART" id="SM00856"/>
    </source>
</evidence>
<protein>
    <recommendedName>
        <fullName evidence="3">Pectinesterase inhibitor domain-containing protein</fullName>
    </recommendedName>
</protein>
<dbReference type="InterPro" id="IPR006501">
    <property type="entry name" value="Pectinesterase_inhib_dom"/>
</dbReference>
<feature type="signal peptide" evidence="2">
    <location>
        <begin position="1"/>
        <end position="25"/>
    </location>
</feature>
<reference evidence="4" key="1">
    <citation type="submission" date="2022-07" db="EMBL/GenBank/DDBJ databases">
        <authorList>
            <person name="Macas J."/>
            <person name="Novak P."/>
            <person name="Neumann P."/>
        </authorList>
    </citation>
    <scope>NUCLEOTIDE SEQUENCE</scope>
</reference>
<feature type="domain" description="Pectinesterase inhibitor" evidence="3">
    <location>
        <begin position="43"/>
        <end position="213"/>
    </location>
</feature>
<feature type="chain" id="PRO_5044713414" description="Pectinesterase inhibitor domain-containing protein" evidence="2">
    <location>
        <begin position="26"/>
        <end position="222"/>
    </location>
</feature>
<dbReference type="PANTHER" id="PTHR31080:SF296">
    <property type="entry name" value="OS05G0360900 PROTEIN"/>
    <property type="match status" value="1"/>
</dbReference>
<evidence type="ECO:0000313" key="4">
    <source>
        <dbReference type="EMBL" id="CAH9116661.1"/>
    </source>
</evidence>
<evidence type="ECO:0000256" key="2">
    <source>
        <dbReference type="SAM" id="SignalP"/>
    </source>
</evidence>
<gene>
    <name evidence="4" type="ORF">CEPIT_LOCUS21562</name>
    <name evidence="5" type="ORF">CEPIT_LOCUS29468</name>
</gene>
<dbReference type="Pfam" id="PF04043">
    <property type="entry name" value="PMEI"/>
    <property type="match status" value="1"/>
</dbReference>
<dbReference type="AlphaFoldDB" id="A0AAV0E9Q7"/>
<keyword evidence="1 2" id="KW-0732">Signal</keyword>
<evidence type="ECO:0000313" key="6">
    <source>
        <dbReference type="Proteomes" id="UP001152523"/>
    </source>
</evidence>
<dbReference type="EMBL" id="CAMAPF010000954">
    <property type="protein sequence ID" value="CAH9128955.1"/>
    <property type="molecule type" value="Genomic_DNA"/>
</dbReference>
<dbReference type="SUPFAM" id="SSF101148">
    <property type="entry name" value="Plant invertase/pectin methylesterase inhibitor"/>
    <property type="match status" value="1"/>
</dbReference>
<dbReference type="EMBL" id="CAMAPF010000283">
    <property type="protein sequence ID" value="CAH9116661.1"/>
    <property type="molecule type" value="Genomic_DNA"/>
</dbReference>
<keyword evidence="6" id="KW-1185">Reference proteome</keyword>
<comment type="caution">
    <text evidence="4">The sequence shown here is derived from an EMBL/GenBank/DDBJ whole genome shotgun (WGS) entry which is preliminary data.</text>
</comment>
<accession>A0AAV0E9Q7</accession>
<dbReference type="NCBIfam" id="TIGR01614">
    <property type="entry name" value="PME_inhib"/>
    <property type="match status" value="1"/>
</dbReference>
<dbReference type="Gene3D" id="1.20.140.40">
    <property type="entry name" value="Invertase/pectin methylesterase inhibitor family protein"/>
    <property type="match status" value="1"/>
</dbReference>
<sequence>MKSSGTYNFHLVIIFFFTILAVVNSRPPAAAPAPQPATEPAESPEAFIEQCCNATKLVNPKTCYQLLSPHAPNIHYGNITKGAIELIGVALNLAMDETSAVKVTIEKLIKDFPKLLLIAIIDSLKKCAQLLGSSIDRIEQSVGKLQHLNMTSKADLQFQIGTVLTLVVNAETFEAQCTDALLFNALFSVFLQENNVTAPLNQSVTLTQTALALVAYTADHLI</sequence>
<evidence type="ECO:0000313" key="5">
    <source>
        <dbReference type="EMBL" id="CAH9128955.1"/>
    </source>
</evidence>
<dbReference type="InterPro" id="IPR051955">
    <property type="entry name" value="PME_Inhibitor"/>
</dbReference>